<comment type="caution">
    <text evidence="1">The sequence shown here is derived from an EMBL/GenBank/DDBJ whole genome shotgun (WGS) entry which is preliminary data.</text>
</comment>
<evidence type="ECO:0000313" key="1">
    <source>
        <dbReference type="EMBL" id="KAF2632965.1"/>
    </source>
</evidence>
<organism evidence="1 2">
    <name type="scientific">Macroventuria anomochaeta</name>
    <dbReference type="NCBI Taxonomy" id="301207"/>
    <lineage>
        <taxon>Eukaryota</taxon>
        <taxon>Fungi</taxon>
        <taxon>Dikarya</taxon>
        <taxon>Ascomycota</taxon>
        <taxon>Pezizomycotina</taxon>
        <taxon>Dothideomycetes</taxon>
        <taxon>Pleosporomycetidae</taxon>
        <taxon>Pleosporales</taxon>
        <taxon>Pleosporineae</taxon>
        <taxon>Didymellaceae</taxon>
        <taxon>Macroventuria</taxon>
    </lineage>
</organism>
<dbReference type="EMBL" id="MU006702">
    <property type="protein sequence ID" value="KAF2632965.1"/>
    <property type="molecule type" value="Genomic_DNA"/>
</dbReference>
<feature type="non-terminal residue" evidence="1">
    <location>
        <position position="1"/>
    </location>
</feature>
<reference evidence="1" key="1">
    <citation type="journal article" date="2020" name="Stud. Mycol.">
        <title>101 Dothideomycetes genomes: a test case for predicting lifestyles and emergence of pathogens.</title>
        <authorList>
            <person name="Haridas S."/>
            <person name="Albert R."/>
            <person name="Binder M."/>
            <person name="Bloem J."/>
            <person name="Labutti K."/>
            <person name="Salamov A."/>
            <person name="Andreopoulos B."/>
            <person name="Baker S."/>
            <person name="Barry K."/>
            <person name="Bills G."/>
            <person name="Bluhm B."/>
            <person name="Cannon C."/>
            <person name="Castanera R."/>
            <person name="Culley D."/>
            <person name="Daum C."/>
            <person name="Ezra D."/>
            <person name="Gonzalez J."/>
            <person name="Henrissat B."/>
            <person name="Kuo A."/>
            <person name="Liang C."/>
            <person name="Lipzen A."/>
            <person name="Lutzoni F."/>
            <person name="Magnuson J."/>
            <person name="Mondo S."/>
            <person name="Nolan M."/>
            <person name="Ohm R."/>
            <person name="Pangilinan J."/>
            <person name="Park H.-J."/>
            <person name="Ramirez L."/>
            <person name="Alfaro M."/>
            <person name="Sun H."/>
            <person name="Tritt A."/>
            <person name="Yoshinaga Y."/>
            <person name="Zwiers L.-H."/>
            <person name="Turgeon B."/>
            <person name="Goodwin S."/>
            <person name="Spatafora J."/>
            <person name="Crous P."/>
            <person name="Grigoriev I."/>
        </authorList>
    </citation>
    <scope>NUCLEOTIDE SEQUENCE</scope>
    <source>
        <strain evidence="1">CBS 525.71</strain>
    </source>
</reference>
<name>A0ACB6SHB0_9PLEO</name>
<sequence>TTKIEVRNLGVVIGYNHNSCFAQLHYGDVALIDVRDSNCMREEKCKQSLRWFCEEVDFLACEFRARESAAAEILRQKAATNLKSRIVKLKAGKRKLVTEKKVECGNAKKWKRLRLPLRLWNDAVVDG</sequence>
<keyword evidence="2" id="KW-1185">Reference proteome</keyword>
<protein>
    <submittedName>
        <fullName evidence="1">Uncharacterized protein</fullName>
    </submittedName>
</protein>
<dbReference type="Proteomes" id="UP000799754">
    <property type="component" value="Unassembled WGS sequence"/>
</dbReference>
<gene>
    <name evidence="1" type="ORF">BU25DRAFT_330572</name>
</gene>
<accession>A0ACB6SHB0</accession>
<evidence type="ECO:0000313" key="2">
    <source>
        <dbReference type="Proteomes" id="UP000799754"/>
    </source>
</evidence>
<proteinExistence type="predicted"/>